<keyword evidence="2" id="KW-0802">TPR repeat</keyword>
<dbReference type="PANTHER" id="PTHR46512:SF9">
    <property type="entry name" value="PEPTIDYLPROLYL ISOMERASE"/>
    <property type="match status" value="1"/>
</dbReference>
<protein>
    <recommendedName>
        <fullName evidence="3">peptidylprolyl isomerase</fullName>
        <ecNumber evidence="3">5.2.1.8</ecNumber>
    </recommendedName>
</protein>
<evidence type="ECO:0000256" key="2">
    <source>
        <dbReference type="ARBA" id="ARBA00022803"/>
    </source>
</evidence>
<dbReference type="EMBL" id="UYSU01046293">
    <property type="protein sequence ID" value="VDM05489.1"/>
    <property type="molecule type" value="Genomic_DNA"/>
</dbReference>
<dbReference type="Gene3D" id="1.25.40.10">
    <property type="entry name" value="Tetratricopeptide repeat domain"/>
    <property type="match status" value="1"/>
</dbReference>
<organism evidence="7">
    <name type="scientific">Schistocephalus solidus</name>
    <name type="common">Tapeworm</name>
    <dbReference type="NCBI Taxonomy" id="70667"/>
    <lineage>
        <taxon>Eukaryota</taxon>
        <taxon>Metazoa</taxon>
        <taxon>Spiralia</taxon>
        <taxon>Lophotrochozoa</taxon>
        <taxon>Platyhelminthes</taxon>
        <taxon>Cestoda</taxon>
        <taxon>Eucestoda</taxon>
        <taxon>Diphyllobothriidea</taxon>
        <taxon>Diphyllobothriidae</taxon>
        <taxon>Schistocephalus</taxon>
    </lineage>
</organism>
<dbReference type="InterPro" id="IPR050754">
    <property type="entry name" value="FKBP4/5/8-like"/>
</dbReference>
<dbReference type="Proteomes" id="UP000275846">
    <property type="component" value="Unassembled WGS sequence"/>
</dbReference>
<feature type="domain" description="PPIase FKBP-type" evidence="4">
    <location>
        <begin position="134"/>
        <end position="220"/>
    </location>
</feature>
<name>A0A183TRK5_SCHSO</name>
<reference evidence="5 6" key="2">
    <citation type="submission" date="2018-11" db="EMBL/GenBank/DDBJ databases">
        <authorList>
            <consortium name="Pathogen Informatics"/>
        </authorList>
    </citation>
    <scope>NUCLEOTIDE SEQUENCE [LARGE SCALE GENOMIC DNA]</scope>
    <source>
        <strain evidence="5 6">NST_G2</strain>
    </source>
</reference>
<evidence type="ECO:0000256" key="1">
    <source>
        <dbReference type="ARBA" id="ARBA00022737"/>
    </source>
</evidence>
<dbReference type="WBParaSite" id="SSLN_0001982701-mRNA-1">
    <property type="protein sequence ID" value="SSLN_0001982701-mRNA-1"/>
    <property type="gene ID" value="SSLN_0001982701"/>
</dbReference>
<keyword evidence="1" id="KW-0677">Repeat</keyword>
<dbReference type="AlphaFoldDB" id="A0A183TRK5"/>
<dbReference type="InterPro" id="IPR046357">
    <property type="entry name" value="PPIase_dom_sf"/>
</dbReference>
<dbReference type="STRING" id="70667.A0A183TRK5"/>
<dbReference type="PROSITE" id="PS50059">
    <property type="entry name" value="FKBP_PPIASE"/>
    <property type="match status" value="2"/>
</dbReference>
<dbReference type="SUPFAM" id="SSF54534">
    <property type="entry name" value="FKBP-like"/>
    <property type="match status" value="2"/>
</dbReference>
<dbReference type="PANTHER" id="PTHR46512">
    <property type="entry name" value="PEPTIDYLPROLYL ISOMERASE"/>
    <property type="match status" value="1"/>
</dbReference>
<evidence type="ECO:0000256" key="3">
    <source>
        <dbReference type="PROSITE-ProRule" id="PRU00277"/>
    </source>
</evidence>
<dbReference type="FunFam" id="3.10.50.40:FF:000013">
    <property type="entry name" value="Peptidylprolyl isomerase"/>
    <property type="match status" value="1"/>
</dbReference>
<dbReference type="Pfam" id="PF00254">
    <property type="entry name" value="FKBP_C"/>
    <property type="match status" value="2"/>
</dbReference>
<keyword evidence="3" id="KW-0413">Isomerase</keyword>
<evidence type="ECO:0000313" key="5">
    <source>
        <dbReference type="EMBL" id="VDM05489.1"/>
    </source>
</evidence>
<gene>
    <name evidence="5" type="ORF">SSLN_LOCUS19103</name>
</gene>
<keyword evidence="3" id="KW-0697">Rotamase</keyword>
<evidence type="ECO:0000313" key="6">
    <source>
        <dbReference type="Proteomes" id="UP000275846"/>
    </source>
</evidence>
<dbReference type="Gene3D" id="3.10.50.40">
    <property type="match status" value="2"/>
</dbReference>
<accession>A0A183TRK5</accession>
<feature type="domain" description="PPIase FKBP-type" evidence="4">
    <location>
        <begin position="35"/>
        <end position="70"/>
    </location>
</feature>
<evidence type="ECO:0000259" key="4">
    <source>
        <dbReference type="PROSITE" id="PS50059"/>
    </source>
</evidence>
<dbReference type="OrthoDB" id="433738at2759"/>
<comment type="catalytic activity">
    <reaction evidence="3">
        <text>[protein]-peptidylproline (omega=180) = [protein]-peptidylproline (omega=0)</text>
        <dbReference type="Rhea" id="RHEA:16237"/>
        <dbReference type="Rhea" id="RHEA-COMP:10747"/>
        <dbReference type="Rhea" id="RHEA-COMP:10748"/>
        <dbReference type="ChEBI" id="CHEBI:83833"/>
        <dbReference type="ChEBI" id="CHEBI:83834"/>
        <dbReference type="EC" id="5.2.1.8"/>
    </reaction>
</comment>
<evidence type="ECO:0000313" key="7">
    <source>
        <dbReference type="WBParaSite" id="SSLN_0001982701-mRNA-1"/>
    </source>
</evidence>
<dbReference type="GO" id="GO:0003755">
    <property type="term" value="F:peptidyl-prolyl cis-trans isomerase activity"/>
    <property type="evidence" value="ECO:0007669"/>
    <property type="project" value="UniProtKB-KW"/>
</dbReference>
<keyword evidence="6" id="KW-1185">Reference proteome</keyword>
<proteinExistence type="predicted"/>
<sequence>FTNFRSKDFTSLTDDRGVLKKIIKEGIKDAHPVDGDTVFVHYVGTYHGGDQHGQKFDSSRDRNERFKFNMAFLTRLLYLGRCVNSSLKLSYWNSTVIFIPLSPLLGEDVSREQDGTSRMSVLCKGSQVFCPEAGVTVDIHLKGLYEGKVFDERDVQYCVGDYSEVGVPRGVDSAVRKMHAEGKSIVRVSKQNSLGEEECAKFGIPPGSNLDYEVTLKSFEKNLPSFTEKMEHARNIRSREMYIKLLGDLLYVITDGVKEKQTLDQEMIAVHLNLALSFLRGKNPTGVIDNCDKVLDIDASNEKALFRKGQVTAFLLRGDVEQALLFFKQVMKSYPENTAAAAQVRMCENMLKKVNEQEKRMFRLAFKRLQMVIFPKHFIVLIFCSKFDFKLTIFASARHLYLVFLLTSISPSSVYHYVSSNMCFRPAFVHQKQQLKVKHPLLRPPRRKHNVAAASLCAPIF</sequence>
<dbReference type="EC" id="5.2.1.8" evidence="3"/>
<dbReference type="InterPro" id="IPR001179">
    <property type="entry name" value="PPIase_FKBP_dom"/>
</dbReference>
<dbReference type="InterPro" id="IPR011990">
    <property type="entry name" value="TPR-like_helical_dom_sf"/>
</dbReference>
<dbReference type="SUPFAM" id="SSF48452">
    <property type="entry name" value="TPR-like"/>
    <property type="match status" value="1"/>
</dbReference>
<reference evidence="7" key="1">
    <citation type="submission" date="2016-06" db="UniProtKB">
        <authorList>
            <consortium name="WormBaseParasite"/>
        </authorList>
    </citation>
    <scope>IDENTIFICATION</scope>
</reference>